<dbReference type="Gene3D" id="3.50.50.60">
    <property type="entry name" value="FAD/NAD(P)-binding domain"/>
    <property type="match status" value="1"/>
</dbReference>
<gene>
    <name evidence="6" type="ORF">EOJ36_07585</name>
</gene>
<dbReference type="InterPro" id="IPR036188">
    <property type="entry name" value="FAD/NAD-bd_sf"/>
</dbReference>
<evidence type="ECO:0000313" key="6">
    <source>
        <dbReference type="EMBL" id="RVU24860.1"/>
    </source>
</evidence>
<feature type="domain" description="RsdA/BaiN/AoA(So)-like Rossmann fold-like" evidence="4">
    <location>
        <begin position="2"/>
        <end position="399"/>
    </location>
</feature>
<name>A0A437PRK1_9BACT</name>
<dbReference type="Proteomes" id="UP000282832">
    <property type="component" value="Unassembled WGS sequence"/>
</dbReference>
<comment type="cofactor">
    <cofactor evidence="1">
        <name>FAD</name>
        <dbReference type="ChEBI" id="CHEBI:57692"/>
    </cofactor>
</comment>
<dbReference type="InterPro" id="IPR004792">
    <property type="entry name" value="BaiN-like"/>
</dbReference>
<dbReference type="InterPro" id="IPR055178">
    <property type="entry name" value="RsdA/BaiN/AoA(So)-like_dom"/>
</dbReference>
<evidence type="ECO:0000313" key="7">
    <source>
        <dbReference type="Proteomes" id="UP000282832"/>
    </source>
</evidence>
<reference evidence="6 7" key="1">
    <citation type="submission" date="2019-01" db="EMBL/GenBank/DDBJ databases">
        <authorList>
            <person name="Chen W.-M."/>
        </authorList>
    </citation>
    <scope>NUCLEOTIDE SEQUENCE [LARGE SCALE GENOMIC DNA]</scope>
    <source>
        <strain evidence="6 7">FSY-15</strain>
    </source>
</reference>
<dbReference type="PRINTS" id="PR00368">
    <property type="entry name" value="FADPNR"/>
</dbReference>
<keyword evidence="7" id="KW-1185">Reference proteome</keyword>
<dbReference type="InterPro" id="IPR057661">
    <property type="entry name" value="RsdA/BaiN/AoA(So)_Rossmann"/>
</dbReference>
<evidence type="ECO:0000259" key="5">
    <source>
        <dbReference type="Pfam" id="PF22780"/>
    </source>
</evidence>
<evidence type="ECO:0000259" key="4">
    <source>
        <dbReference type="Pfam" id="PF03486"/>
    </source>
</evidence>
<dbReference type="Pfam" id="PF03486">
    <property type="entry name" value="HI0933_like"/>
    <property type="match status" value="1"/>
</dbReference>
<dbReference type="NCBIfam" id="TIGR00275">
    <property type="entry name" value="aminoacetone oxidase family FAD-binding enzyme"/>
    <property type="match status" value="1"/>
</dbReference>
<dbReference type="RefSeq" id="WP_127803972.1">
    <property type="nucleotide sequence ID" value="NZ_SACY01000003.1"/>
</dbReference>
<sequence length="404" mass="45076">MKVVIIGGGAAGFFAALSVKKHHSGAEVTILEKSSKFLAKVKVSGGGRCNVTNATFNNRVLSEKYPRGEKFLRKAFEEFNAKDTFEWFETRNVALHTYPDNCVFPKANDSQVIIDCFMREAHRLGIDLFTSEGVKEIKKSGNNFLLITQTGEYTADKVILTTGGQPKIEGFSILSNFDLQIIPPVPSLFSFNISDTKLHMLMGNVIENASARIEGLKLKGIGPILVTHWGLSGPSILQLSAWGARVLNEKNYKFNLLVNWLGDFTEMQTKEILENAIMSHGNKLLLNFCPFPFTNRFWAYLLEKNNFTETLKWKELQGKLFNKLLNTLINDPFKVEGKTTFKEEFVTAGGVSLEEIDVQTMQSKKVPGLYFAGEVMDLDGITGGFNFQAAWTTGFIAGKLKPIK</sequence>
<dbReference type="EMBL" id="SACY01000003">
    <property type="protein sequence ID" value="RVU24860.1"/>
    <property type="molecule type" value="Genomic_DNA"/>
</dbReference>
<keyword evidence="3" id="KW-0274">FAD</keyword>
<accession>A0A437PRK1</accession>
<evidence type="ECO:0000256" key="2">
    <source>
        <dbReference type="ARBA" id="ARBA00022630"/>
    </source>
</evidence>
<dbReference type="SUPFAM" id="SSF160996">
    <property type="entry name" value="HI0933 insert domain-like"/>
    <property type="match status" value="1"/>
</dbReference>
<evidence type="ECO:0000256" key="3">
    <source>
        <dbReference type="ARBA" id="ARBA00022827"/>
    </source>
</evidence>
<dbReference type="InterPro" id="IPR023166">
    <property type="entry name" value="BaiN-like_dom_sf"/>
</dbReference>
<dbReference type="OrthoDB" id="9773233at2"/>
<dbReference type="PRINTS" id="PR00411">
    <property type="entry name" value="PNDRDTASEI"/>
</dbReference>
<feature type="domain" description="RsdA/BaiN/AoA(So)-like insert" evidence="5">
    <location>
        <begin position="185"/>
        <end position="346"/>
    </location>
</feature>
<dbReference type="AlphaFoldDB" id="A0A437PRK1"/>
<proteinExistence type="predicted"/>
<organism evidence="6 7">
    <name type="scientific">Sandaracinomonas limnophila</name>
    <dbReference type="NCBI Taxonomy" id="1862386"/>
    <lineage>
        <taxon>Bacteria</taxon>
        <taxon>Pseudomonadati</taxon>
        <taxon>Bacteroidota</taxon>
        <taxon>Cytophagia</taxon>
        <taxon>Cytophagales</taxon>
        <taxon>Flectobacillaceae</taxon>
        <taxon>Sandaracinomonas</taxon>
    </lineage>
</organism>
<evidence type="ECO:0000256" key="1">
    <source>
        <dbReference type="ARBA" id="ARBA00001974"/>
    </source>
</evidence>
<dbReference type="Gene3D" id="2.40.30.10">
    <property type="entry name" value="Translation factors"/>
    <property type="match status" value="1"/>
</dbReference>
<dbReference type="Pfam" id="PF22780">
    <property type="entry name" value="HI0933_like_1st"/>
    <property type="match status" value="1"/>
</dbReference>
<protein>
    <submittedName>
        <fullName evidence="6">NAD(P)/FAD-dependent oxidoreductase</fullName>
    </submittedName>
</protein>
<comment type="caution">
    <text evidence="6">The sequence shown here is derived from an EMBL/GenBank/DDBJ whole genome shotgun (WGS) entry which is preliminary data.</text>
</comment>
<keyword evidence="2" id="KW-0285">Flavoprotein</keyword>
<dbReference type="PANTHER" id="PTHR42887">
    <property type="entry name" value="OS12G0638800 PROTEIN"/>
    <property type="match status" value="1"/>
</dbReference>
<dbReference type="Gene3D" id="1.10.8.260">
    <property type="entry name" value="HI0933 insert domain-like"/>
    <property type="match status" value="1"/>
</dbReference>
<dbReference type="PANTHER" id="PTHR42887:SF2">
    <property type="entry name" value="OS12G0638800 PROTEIN"/>
    <property type="match status" value="1"/>
</dbReference>
<dbReference type="SUPFAM" id="SSF51905">
    <property type="entry name" value="FAD/NAD(P)-binding domain"/>
    <property type="match status" value="1"/>
</dbReference>